<dbReference type="GO" id="GO:0005576">
    <property type="term" value="C:extracellular region"/>
    <property type="evidence" value="ECO:0007669"/>
    <property type="project" value="UniProtKB-SubCell"/>
</dbReference>
<dbReference type="EMBL" id="CP165628">
    <property type="protein sequence ID" value="XDU70815.1"/>
    <property type="molecule type" value="Genomic_DNA"/>
</dbReference>
<evidence type="ECO:0000256" key="3">
    <source>
        <dbReference type="ARBA" id="ARBA00022525"/>
    </source>
</evidence>
<sequence length="329" mass="37539">MAIIIADRNYVIPTNIDSSKKNKHIQLSTKKCNETDEFDSEVSNSVTSLLVCLRNYEKFNLSKDKSHASFSNHLLKQELVSFNVQLSQYGAFDDSAFNAEIEDIAKQYNLESIQAGASQLTDPIEHKPFVDQICDLIDTTKSEYYDVFEGALAKYIQFYKEFSEIVSKMGGYIHSVNDEGQLKYDFGKLYTQITALLVKYETEEDCKLYPTDGTFLSEEQAQRWAKDMGLPQEGSVKKSNEGYYISIDLNPLTSIFKNIIHYFDDTQLSNTEYQAWLTGFNAQEDQIKTTVQSLTGRYGNANSIYDNMVKVLSSTISTLAEMSKRYFSF</sequence>
<comment type="subcellular location">
    <subcellularLocation>
        <location evidence="1">Secreted</location>
    </subcellularLocation>
</comment>
<reference evidence="6" key="1">
    <citation type="submission" date="2024-07" db="EMBL/GenBank/DDBJ databases">
        <authorList>
            <person name="Biller S.J."/>
        </authorList>
    </citation>
    <scope>NUCLEOTIDE SEQUENCE</scope>
    <source>
        <strain evidence="6">WC2420</strain>
    </source>
</reference>
<dbReference type="SUPFAM" id="SSF140693">
    <property type="entry name" value="IpaD-like"/>
    <property type="match status" value="1"/>
</dbReference>
<dbReference type="AlphaFoldDB" id="A0AB39VK83"/>
<name>A0AB39VK83_9GAMM</name>
<gene>
    <name evidence="6" type="ORF">AB3G37_14670</name>
</gene>
<dbReference type="InterPro" id="IPR036708">
    <property type="entry name" value="BipD-like_sf"/>
</dbReference>
<evidence type="ECO:0000256" key="2">
    <source>
        <dbReference type="ARBA" id="ARBA00007741"/>
    </source>
</evidence>
<evidence type="ECO:0000313" key="6">
    <source>
        <dbReference type="EMBL" id="XDU70815.1"/>
    </source>
</evidence>
<evidence type="ECO:0000256" key="5">
    <source>
        <dbReference type="ARBA" id="ARBA00023054"/>
    </source>
</evidence>
<comment type="similarity">
    <text evidence="2">Belongs to the invasin protein D family.</text>
</comment>
<evidence type="ECO:0000256" key="1">
    <source>
        <dbReference type="ARBA" id="ARBA00004613"/>
    </source>
</evidence>
<dbReference type="InterPro" id="IPR009483">
    <property type="entry name" value="IpaD/BipD/SipD"/>
</dbReference>
<evidence type="ECO:0000256" key="4">
    <source>
        <dbReference type="ARBA" id="ARBA00023026"/>
    </source>
</evidence>
<accession>A0AB39VK83</accession>
<keyword evidence="4" id="KW-0843">Virulence</keyword>
<dbReference type="Gene3D" id="1.20.1710.10">
    <property type="entry name" value="IpaD-like"/>
    <property type="match status" value="1"/>
</dbReference>
<keyword evidence="3" id="KW-0964">Secreted</keyword>
<organism evidence="6">
    <name type="scientific">Rouxiella sp. WC2420</name>
    <dbReference type="NCBI Taxonomy" id="3234145"/>
    <lineage>
        <taxon>Bacteria</taxon>
        <taxon>Pseudomonadati</taxon>
        <taxon>Pseudomonadota</taxon>
        <taxon>Gammaproteobacteria</taxon>
        <taxon>Enterobacterales</taxon>
        <taxon>Yersiniaceae</taxon>
        <taxon>Rouxiella</taxon>
    </lineage>
</organism>
<dbReference type="Pfam" id="PF06511">
    <property type="entry name" value="T3SS_TC"/>
    <property type="match status" value="1"/>
</dbReference>
<protein>
    <submittedName>
        <fullName evidence="6">IpaD/SipD/SspD family type III secretion system needle tip protein</fullName>
    </submittedName>
</protein>
<keyword evidence="5" id="KW-0175">Coiled coil</keyword>
<proteinExistence type="inferred from homology"/>
<dbReference type="RefSeq" id="WP_369788260.1">
    <property type="nucleotide sequence ID" value="NZ_CP165628.1"/>
</dbReference>